<proteinExistence type="inferred from homology"/>
<evidence type="ECO:0000313" key="3">
    <source>
        <dbReference type="EMBL" id="KAF7289815.1"/>
    </source>
</evidence>
<dbReference type="GO" id="GO:0006629">
    <property type="term" value="P:lipid metabolic process"/>
    <property type="evidence" value="ECO:0007669"/>
    <property type="project" value="InterPro"/>
</dbReference>
<dbReference type="AlphaFoldDB" id="A0A8H6S066"/>
<reference evidence="3" key="1">
    <citation type="submission" date="2020-05" db="EMBL/GenBank/DDBJ databases">
        <title>Mycena genomes resolve the evolution of fungal bioluminescence.</title>
        <authorList>
            <person name="Tsai I.J."/>
        </authorList>
    </citation>
    <scope>NUCLEOTIDE SEQUENCE</scope>
    <source>
        <strain evidence="3">171206Taipei</strain>
    </source>
</reference>
<dbReference type="GeneID" id="59352504"/>
<dbReference type="InterPro" id="IPR051236">
    <property type="entry name" value="HAT_RTT109-like"/>
</dbReference>
<dbReference type="InterPro" id="IPR017946">
    <property type="entry name" value="PLC-like_Pdiesterase_TIM-brl"/>
</dbReference>
<accession>A0A8H6S066</accession>
<dbReference type="EMBL" id="JACAZF010000016">
    <property type="protein sequence ID" value="KAF7289815.1"/>
    <property type="molecule type" value="Genomic_DNA"/>
</dbReference>
<sequence length="308" mass="32607">MRIIYPRACFPTAKIAQRQPGDGASSPLSFVSLVPSLAMRATVATALVFVSSVLAVTKPIHSHNDYTRAVPFWTAFNLSVMSVEADVWWQSSQLFVAHTSGDINRSKTLQSLYLDPIMGILNGSRAVPTPISVSNPIQLLIDMKTSGSSTFPPVAAALAPLRAAGHLTTYDAATGTLRPGAVTVVGTGNTPLASVLAQNPPRAPAAGQTWGPHIAPLASVDFGSVASSAQMQELVLNAHDLGIKSRFWNTPAAVGTWNAFWAAGSDWVNADDLLAVSNAWAAFSGALVPTRFEYTGLDAQKALERREL</sequence>
<comment type="similarity">
    <text evidence="1">Belongs to the AIM6 family.</text>
</comment>
<gene>
    <name evidence="3" type="ORF">MIND_01355800</name>
</gene>
<evidence type="ECO:0000256" key="2">
    <source>
        <dbReference type="ARBA" id="ARBA00014286"/>
    </source>
</evidence>
<organism evidence="3 4">
    <name type="scientific">Mycena indigotica</name>
    <dbReference type="NCBI Taxonomy" id="2126181"/>
    <lineage>
        <taxon>Eukaryota</taxon>
        <taxon>Fungi</taxon>
        <taxon>Dikarya</taxon>
        <taxon>Basidiomycota</taxon>
        <taxon>Agaricomycotina</taxon>
        <taxon>Agaricomycetes</taxon>
        <taxon>Agaricomycetidae</taxon>
        <taxon>Agaricales</taxon>
        <taxon>Marasmiineae</taxon>
        <taxon>Mycenaceae</taxon>
        <taxon>Mycena</taxon>
    </lineage>
</organism>
<comment type="caution">
    <text evidence="3">The sequence shown here is derived from an EMBL/GenBank/DDBJ whole genome shotgun (WGS) entry which is preliminary data.</text>
</comment>
<evidence type="ECO:0000313" key="4">
    <source>
        <dbReference type="Proteomes" id="UP000636479"/>
    </source>
</evidence>
<dbReference type="PANTHER" id="PTHR31571">
    <property type="entry name" value="ALTERED INHERITANCE OF MITOCHONDRIA PROTEIN 6"/>
    <property type="match status" value="1"/>
</dbReference>
<keyword evidence="4" id="KW-1185">Reference proteome</keyword>
<name>A0A8H6S066_9AGAR</name>
<protein>
    <recommendedName>
        <fullName evidence="2">Altered inheritance of mitochondria protein 6</fullName>
    </recommendedName>
</protein>
<dbReference type="RefSeq" id="XP_037213544.1">
    <property type="nucleotide sequence ID" value="XM_037369988.1"/>
</dbReference>
<dbReference type="GO" id="GO:0008081">
    <property type="term" value="F:phosphoric diester hydrolase activity"/>
    <property type="evidence" value="ECO:0007669"/>
    <property type="project" value="InterPro"/>
</dbReference>
<dbReference type="OrthoDB" id="4153866at2759"/>
<dbReference type="PANTHER" id="PTHR31571:SF1">
    <property type="entry name" value="ALTERED INHERITANCE OF MITOCHONDRIA PROTEIN 6"/>
    <property type="match status" value="1"/>
</dbReference>
<dbReference type="SUPFAM" id="SSF51695">
    <property type="entry name" value="PLC-like phosphodiesterases"/>
    <property type="match status" value="1"/>
</dbReference>
<dbReference type="Proteomes" id="UP000636479">
    <property type="component" value="Unassembled WGS sequence"/>
</dbReference>
<evidence type="ECO:0000256" key="1">
    <source>
        <dbReference type="ARBA" id="ARBA00008858"/>
    </source>
</evidence>